<dbReference type="PRINTS" id="PR00039">
    <property type="entry name" value="HTHLYSR"/>
</dbReference>
<keyword evidence="2" id="KW-0805">Transcription regulation</keyword>
<evidence type="ECO:0000256" key="2">
    <source>
        <dbReference type="ARBA" id="ARBA00023015"/>
    </source>
</evidence>
<dbReference type="AlphaFoldDB" id="A0A7K0DAN2"/>
<proteinExistence type="inferred from homology"/>
<dbReference type="FunFam" id="1.10.10.10:FF:000001">
    <property type="entry name" value="LysR family transcriptional regulator"/>
    <property type="match status" value="1"/>
</dbReference>
<dbReference type="InterPro" id="IPR000847">
    <property type="entry name" value="LysR_HTH_N"/>
</dbReference>
<keyword evidence="8" id="KW-1185">Reference proteome</keyword>
<dbReference type="PROSITE" id="PS50931">
    <property type="entry name" value="HTH_LYSR"/>
    <property type="match status" value="1"/>
</dbReference>
<dbReference type="Pfam" id="PF03466">
    <property type="entry name" value="LysR_substrate"/>
    <property type="match status" value="1"/>
</dbReference>
<evidence type="ECO:0000256" key="1">
    <source>
        <dbReference type="ARBA" id="ARBA00009437"/>
    </source>
</evidence>
<dbReference type="GO" id="GO:0032993">
    <property type="term" value="C:protein-DNA complex"/>
    <property type="evidence" value="ECO:0007669"/>
    <property type="project" value="TreeGrafter"/>
</dbReference>
<evidence type="ECO:0000256" key="4">
    <source>
        <dbReference type="ARBA" id="ARBA00023159"/>
    </source>
</evidence>
<dbReference type="PANTHER" id="PTHR30346:SF0">
    <property type="entry name" value="HCA OPERON TRANSCRIPTIONAL ACTIVATOR HCAR"/>
    <property type="match status" value="1"/>
</dbReference>
<dbReference type="Proteomes" id="UP000438448">
    <property type="component" value="Unassembled WGS sequence"/>
</dbReference>
<evidence type="ECO:0000259" key="6">
    <source>
        <dbReference type="PROSITE" id="PS50931"/>
    </source>
</evidence>
<keyword evidence="3" id="KW-0238">DNA-binding</keyword>
<dbReference type="InterPro" id="IPR036390">
    <property type="entry name" value="WH_DNA-bd_sf"/>
</dbReference>
<keyword evidence="4" id="KW-0010">Activator</keyword>
<dbReference type="EMBL" id="WEGK01000015">
    <property type="protein sequence ID" value="MQY22840.1"/>
    <property type="molecule type" value="Genomic_DNA"/>
</dbReference>
<dbReference type="Gene3D" id="1.10.10.10">
    <property type="entry name" value="Winged helix-like DNA-binding domain superfamily/Winged helix DNA-binding domain"/>
    <property type="match status" value="1"/>
</dbReference>
<evidence type="ECO:0000313" key="7">
    <source>
        <dbReference type="EMBL" id="MQY22840.1"/>
    </source>
</evidence>
<evidence type="ECO:0000313" key="8">
    <source>
        <dbReference type="Proteomes" id="UP000438448"/>
    </source>
</evidence>
<dbReference type="GO" id="GO:0003700">
    <property type="term" value="F:DNA-binding transcription factor activity"/>
    <property type="evidence" value="ECO:0007669"/>
    <property type="project" value="InterPro"/>
</dbReference>
<sequence length="285" mass="30740">MAVDLRSLRYFVAVAQERHIGRAARRLHMTQPPLSRAIRELEDELGVTLFERTSKGVTLTAAGTVMYEESVALLERADLLRTRVSAAAGAAALTIGTLADTAELVAGTLVARFRERHPSVEVSIREADLADPTAGLRAGLVDVALTRTPFEDNGIGVRILRRIPVGVVLREDDPLAGRESVSAADLTGRRWVRLPDNADPVWAAYWTGGSPEGSAPIVRTIQECLQAVLWNTTCALAPADQPLPAGLVVVPFRDRPPSHLVVAHAKSTPGPLVRSFVQLAVDSFR</sequence>
<reference evidence="7 8" key="1">
    <citation type="submission" date="2019-10" db="EMBL/GenBank/DDBJ databases">
        <title>Nocardia macrotermitis sp. nov. and Nocardia aurantia sp. nov., isolated from the gut of fungus growing-termite Macrotermes natalensis.</title>
        <authorList>
            <person name="Benndorf R."/>
            <person name="Schwitalla J."/>
            <person name="Martin K."/>
            <person name="De Beer W."/>
            <person name="Kaster A.-K."/>
            <person name="Vollmers J."/>
            <person name="Poulsen M."/>
            <person name="Beemelmanns C."/>
        </authorList>
    </citation>
    <scope>NUCLEOTIDE SEQUENCE [LARGE SCALE GENOMIC DNA]</scope>
    <source>
        <strain evidence="7 8">RB20</strain>
    </source>
</reference>
<keyword evidence="5" id="KW-0804">Transcription</keyword>
<comment type="similarity">
    <text evidence="1">Belongs to the LysR transcriptional regulatory family.</text>
</comment>
<accession>A0A7K0DAN2</accession>
<dbReference type="SUPFAM" id="SSF53850">
    <property type="entry name" value="Periplasmic binding protein-like II"/>
    <property type="match status" value="1"/>
</dbReference>
<dbReference type="GO" id="GO:0003677">
    <property type="term" value="F:DNA binding"/>
    <property type="evidence" value="ECO:0007669"/>
    <property type="project" value="UniProtKB-KW"/>
</dbReference>
<feature type="domain" description="HTH lysR-type" evidence="6">
    <location>
        <begin position="3"/>
        <end position="60"/>
    </location>
</feature>
<dbReference type="InterPro" id="IPR036388">
    <property type="entry name" value="WH-like_DNA-bd_sf"/>
</dbReference>
<protein>
    <submittedName>
        <fullName evidence="7">HTH-type transcriptional regulator HdfR</fullName>
    </submittedName>
</protein>
<gene>
    <name evidence="7" type="primary">hdfR_2</name>
    <name evidence="7" type="ORF">NRB20_59630</name>
</gene>
<dbReference type="SUPFAM" id="SSF46785">
    <property type="entry name" value="Winged helix' DNA-binding domain"/>
    <property type="match status" value="1"/>
</dbReference>
<dbReference type="PANTHER" id="PTHR30346">
    <property type="entry name" value="TRANSCRIPTIONAL DUAL REGULATOR HCAR-RELATED"/>
    <property type="match status" value="1"/>
</dbReference>
<organism evidence="7 8">
    <name type="scientific">Nocardia macrotermitis</name>
    <dbReference type="NCBI Taxonomy" id="2585198"/>
    <lineage>
        <taxon>Bacteria</taxon>
        <taxon>Bacillati</taxon>
        <taxon>Actinomycetota</taxon>
        <taxon>Actinomycetes</taxon>
        <taxon>Mycobacteriales</taxon>
        <taxon>Nocardiaceae</taxon>
        <taxon>Nocardia</taxon>
    </lineage>
</organism>
<evidence type="ECO:0000256" key="3">
    <source>
        <dbReference type="ARBA" id="ARBA00023125"/>
    </source>
</evidence>
<dbReference type="Pfam" id="PF00126">
    <property type="entry name" value="HTH_1"/>
    <property type="match status" value="1"/>
</dbReference>
<dbReference type="CDD" id="cd08414">
    <property type="entry name" value="PBP2_LTTR_aromatics_like"/>
    <property type="match status" value="1"/>
</dbReference>
<evidence type="ECO:0000256" key="5">
    <source>
        <dbReference type="ARBA" id="ARBA00023163"/>
    </source>
</evidence>
<name>A0A7K0DAN2_9NOCA</name>
<dbReference type="InterPro" id="IPR005119">
    <property type="entry name" value="LysR_subst-bd"/>
</dbReference>
<dbReference type="Gene3D" id="3.40.190.10">
    <property type="entry name" value="Periplasmic binding protein-like II"/>
    <property type="match status" value="2"/>
</dbReference>
<comment type="caution">
    <text evidence="7">The sequence shown here is derived from an EMBL/GenBank/DDBJ whole genome shotgun (WGS) entry which is preliminary data.</text>
</comment>